<accession>A0A842J8P9</accession>
<protein>
    <submittedName>
        <fullName evidence="1">Abi family protein</fullName>
    </submittedName>
</protein>
<keyword evidence="2" id="KW-1185">Reference proteome</keyword>
<evidence type="ECO:0000313" key="2">
    <source>
        <dbReference type="Proteomes" id="UP000552683"/>
    </source>
</evidence>
<sequence length="310" mass="36869">MDKFNKPKLSIARQVVYLETKGVKFNICDKESAIDFLTNNSYLFKIKAYAKNYTKRDDDTYINLEFAYLKELSTIDMHLRRFILTLTLNIEHLLKTKLLRDFNEDECDGYSIVDDYLNANPKQKNYFLNYSKHDFTAKDNIINKYRVDLSIWNLIEILEFKNFTNFCDFYYKKFPNQEYIKIKNMLTSVQFIRNAAAHNNCLINNLNPIDKFRPTYQIMDFLNLHLRSSKKSVENKMKNPFINNFLCSFLIFNILCKTKPMKKATVVELMSLLKRARKHKGFYESNNKLTSTYAFLVKSSASIKRNFIHF</sequence>
<evidence type="ECO:0000313" key="1">
    <source>
        <dbReference type="EMBL" id="MBC2882492.1"/>
    </source>
</evidence>
<proteinExistence type="predicted"/>
<dbReference type="InterPro" id="IPR011664">
    <property type="entry name" value="Abi_system_AbiD/AbiF-like"/>
</dbReference>
<gene>
    <name evidence="1" type="ORF">H7R39_04315</name>
</gene>
<reference evidence="1 2" key="1">
    <citation type="submission" date="2020-08" db="EMBL/GenBank/DDBJ databases">
        <title>Complete genome and description of Campylobacter massiliensis Marseille-Q3452 sp. nov.</title>
        <authorList>
            <person name="Antezack A."/>
        </authorList>
    </citation>
    <scope>NUCLEOTIDE SEQUENCE [LARGE SCALE GENOMIC DNA]</scope>
    <source>
        <strain evidence="1 2">Marseille-Q3452</strain>
    </source>
</reference>
<organism evidence="1 2">
    <name type="scientific">Campylobacter massiliensis</name>
    <dbReference type="NCBI Taxonomy" id="2762557"/>
    <lineage>
        <taxon>Bacteria</taxon>
        <taxon>Pseudomonadati</taxon>
        <taxon>Campylobacterota</taxon>
        <taxon>Epsilonproteobacteria</taxon>
        <taxon>Campylobacterales</taxon>
        <taxon>Campylobacteraceae</taxon>
        <taxon>Campylobacter</taxon>
    </lineage>
</organism>
<dbReference type="RefSeq" id="WP_185898106.1">
    <property type="nucleotide sequence ID" value="NZ_JACLZK010000001.1"/>
</dbReference>
<name>A0A842J8P9_9BACT</name>
<dbReference type="Proteomes" id="UP000552683">
    <property type="component" value="Unassembled WGS sequence"/>
</dbReference>
<dbReference type="Pfam" id="PF07751">
    <property type="entry name" value="Abi_2"/>
    <property type="match status" value="1"/>
</dbReference>
<comment type="caution">
    <text evidence="1">The sequence shown here is derived from an EMBL/GenBank/DDBJ whole genome shotgun (WGS) entry which is preliminary data.</text>
</comment>
<dbReference type="AlphaFoldDB" id="A0A842J8P9"/>
<dbReference type="EMBL" id="JACLZK010000001">
    <property type="protein sequence ID" value="MBC2882492.1"/>
    <property type="molecule type" value="Genomic_DNA"/>
</dbReference>